<evidence type="ECO:0000259" key="14">
    <source>
        <dbReference type="PROSITE" id="PS50804"/>
    </source>
</evidence>
<keyword evidence="9" id="KW-0804">Transcription</keyword>
<dbReference type="FunFam" id="3.30.160.60:FF:000100">
    <property type="entry name" value="Zinc finger 45-like"/>
    <property type="match status" value="1"/>
</dbReference>
<dbReference type="PANTHER" id="PTHR23226:SF379">
    <property type="entry name" value="C2H2-TYPE DOMAIN-CONTAINING PROTEIN"/>
    <property type="match status" value="1"/>
</dbReference>
<dbReference type="GO" id="GO:0008270">
    <property type="term" value="F:zinc ion binding"/>
    <property type="evidence" value="ECO:0007669"/>
    <property type="project" value="UniProtKB-KW"/>
</dbReference>
<evidence type="ECO:0000256" key="2">
    <source>
        <dbReference type="ARBA" id="ARBA00004123"/>
    </source>
</evidence>
<comment type="function">
    <text evidence="1">May be involved in transcriptional regulation.</text>
</comment>
<accession>A0AA97K5D0</accession>
<dbReference type="GO" id="GO:0000981">
    <property type="term" value="F:DNA-binding transcription factor activity, RNA polymerase II-specific"/>
    <property type="evidence" value="ECO:0007669"/>
    <property type="project" value="TreeGrafter"/>
</dbReference>
<feature type="region of interest" description="Disordered" evidence="12">
    <location>
        <begin position="325"/>
        <end position="357"/>
    </location>
</feature>
<dbReference type="SMART" id="SM00355">
    <property type="entry name" value="ZnF_C2H2"/>
    <property type="match status" value="5"/>
</dbReference>
<keyword evidence="3" id="KW-0479">Metal-binding</keyword>
<reference evidence="16" key="1">
    <citation type="submission" date="2025-08" db="UniProtKB">
        <authorList>
            <consortium name="RefSeq"/>
        </authorList>
    </citation>
    <scope>IDENTIFICATION</scope>
    <source>
        <tissue evidence="16">Blood</tissue>
    </source>
</reference>
<evidence type="ECO:0000256" key="3">
    <source>
        <dbReference type="ARBA" id="ARBA00022723"/>
    </source>
</evidence>
<dbReference type="GeneID" id="129338545"/>
<evidence type="ECO:0000256" key="8">
    <source>
        <dbReference type="ARBA" id="ARBA00023125"/>
    </source>
</evidence>
<dbReference type="GO" id="GO:0005634">
    <property type="term" value="C:nucleus"/>
    <property type="evidence" value="ECO:0007669"/>
    <property type="project" value="UniProtKB-SubCell"/>
</dbReference>
<keyword evidence="15" id="KW-1185">Reference proteome</keyword>
<keyword evidence="4" id="KW-0677">Repeat</keyword>
<dbReference type="Proteomes" id="UP001190640">
    <property type="component" value="Chromosome 12"/>
</dbReference>
<dbReference type="PROSITE" id="PS50804">
    <property type="entry name" value="SCAN_BOX"/>
    <property type="match status" value="1"/>
</dbReference>
<dbReference type="CDD" id="cd07936">
    <property type="entry name" value="SCAN"/>
    <property type="match status" value="1"/>
</dbReference>
<keyword evidence="6" id="KW-0862">Zinc</keyword>
<dbReference type="FunFam" id="3.30.160.60:FF:000182">
    <property type="entry name" value="zinc finger protein 366"/>
    <property type="match status" value="1"/>
</dbReference>
<feature type="region of interest" description="Disordered" evidence="12">
    <location>
        <begin position="284"/>
        <end position="308"/>
    </location>
</feature>
<dbReference type="Gene3D" id="1.10.4020.10">
    <property type="entry name" value="DNA breaking-rejoining enzymes"/>
    <property type="match status" value="1"/>
</dbReference>
<gene>
    <name evidence="16" type="primary">LOC129338545</name>
</gene>
<dbReference type="SUPFAM" id="SSF57667">
    <property type="entry name" value="beta-beta-alpha zinc fingers"/>
    <property type="match status" value="3"/>
</dbReference>
<feature type="domain" description="C2H2-type" evidence="13">
    <location>
        <begin position="461"/>
        <end position="488"/>
    </location>
</feature>
<name>A0AA97K5D0_EUBMA</name>
<evidence type="ECO:0000256" key="7">
    <source>
        <dbReference type="ARBA" id="ARBA00023015"/>
    </source>
</evidence>
<keyword evidence="10" id="KW-0539">Nucleus</keyword>
<keyword evidence="5 11" id="KW-0863">Zinc-finger</keyword>
<dbReference type="PROSITE" id="PS50157">
    <property type="entry name" value="ZINC_FINGER_C2H2_2"/>
    <property type="match status" value="5"/>
</dbReference>
<protein>
    <submittedName>
        <fullName evidence="16">Zinc finger protein with KRAB and SCAN domains 1-like</fullName>
    </submittedName>
</protein>
<evidence type="ECO:0000259" key="13">
    <source>
        <dbReference type="PROSITE" id="PS50157"/>
    </source>
</evidence>
<dbReference type="FunFam" id="3.30.160.60:FF:002343">
    <property type="entry name" value="Zinc finger protein 33A"/>
    <property type="match status" value="1"/>
</dbReference>
<evidence type="ECO:0000256" key="12">
    <source>
        <dbReference type="SAM" id="MobiDB-lite"/>
    </source>
</evidence>
<keyword evidence="7" id="KW-0805">Transcription regulation</keyword>
<dbReference type="KEGG" id="emc:129338545"/>
<dbReference type="PROSITE" id="PS00028">
    <property type="entry name" value="ZINC_FINGER_C2H2_1"/>
    <property type="match status" value="5"/>
</dbReference>
<dbReference type="FunFam" id="1.10.4020.10:FF:000001">
    <property type="entry name" value="zinc finger protein 263 isoform X1"/>
    <property type="match status" value="1"/>
</dbReference>
<evidence type="ECO:0000313" key="16">
    <source>
        <dbReference type="RefSeq" id="XP_054848829.1"/>
    </source>
</evidence>
<dbReference type="GO" id="GO:0000978">
    <property type="term" value="F:RNA polymerase II cis-regulatory region sequence-specific DNA binding"/>
    <property type="evidence" value="ECO:0007669"/>
    <property type="project" value="TreeGrafter"/>
</dbReference>
<evidence type="ECO:0000256" key="1">
    <source>
        <dbReference type="ARBA" id="ARBA00003767"/>
    </source>
</evidence>
<dbReference type="FunFam" id="3.30.160.60:FF:000099">
    <property type="entry name" value="Zinc finger protein 79"/>
    <property type="match status" value="1"/>
</dbReference>
<feature type="region of interest" description="Disordered" evidence="12">
    <location>
        <begin position="369"/>
        <end position="391"/>
    </location>
</feature>
<dbReference type="FunFam" id="3.30.160.60:FF:000363">
    <property type="entry name" value="Zinc finger protein 239"/>
    <property type="match status" value="1"/>
</dbReference>
<dbReference type="InterPro" id="IPR036236">
    <property type="entry name" value="Znf_C2H2_sf"/>
</dbReference>
<dbReference type="InterPro" id="IPR038269">
    <property type="entry name" value="SCAN_sf"/>
</dbReference>
<proteinExistence type="predicted"/>
<dbReference type="SMART" id="SM00431">
    <property type="entry name" value="SCAN"/>
    <property type="match status" value="1"/>
</dbReference>
<keyword evidence="8" id="KW-0238">DNA-binding</keyword>
<feature type="domain" description="SCAN box" evidence="14">
    <location>
        <begin position="181"/>
        <end position="259"/>
    </location>
</feature>
<dbReference type="AlphaFoldDB" id="A0AA97K5D0"/>
<evidence type="ECO:0000256" key="5">
    <source>
        <dbReference type="ARBA" id="ARBA00022771"/>
    </source>
</evidence>
<feature type="domain" description="C2H2-type" evidence="13">
    <location>
        <begin position="433"/>
        <end position="460"/>
    </location>
</feature>
<dbReference type="InterPro" id="IPR003309">
    <property type="entry name" value="SCAN_dom"/>
</dbReference>
<sequence length="576" mass="65935">MTAKQETTNVSLQSETVFEWGLPPVVKMEEQDPADSMPEEKLKSVRKPTFVIQAGTSEEFLRWVALPQSRNQHQETEGRWEVQRPEMVVPQVTSASSPAWGNLQVPQLTVADDIEVYLSTFERVADVCQWPREQWVVRLVPALSGAAQEVYNSLNLRDREDYEKVKAAILCCCDIGCETRRQRFRQFGFQEAGDPRQACGYLRELCHRWLKPEIRTKEQILELLILEQFLNILPEKIQTWVWECHPETCAQAVALVEEFTFRQQEAKKSDLQVTVGMKVEEVTSEEELTSPAPLWDVPGSQSHPTCHAQEAVGRNEPLEARHGLPREETQPPQEIAGARTAHQTAATPSVDDPVAPEMPRDIWRNMAEATSSEWEEDKHPGEQDGSSEDELAIQTRGPRECPAFLRSLALKTREEPKGTESQARAFFWGEKPHQCRECGDSFRAKQELALHKGIHRRERPFPCAVCGKRFTRLYHLTTHLRIHSGEKPYHCIECGKRYADASNFYKHQRSHAAEKPYQCAECGKTFGDQSHFYKHQKGHRGDRPYICNACGDCFSKQKDLVAHQKIHEDGRVPSLY</sequence>
<dbReference type="Gene3D" id="3.30.160.60">
    <property type="entry name" value="Classic Zinc Finger"/>
    <property type="match status" value="5"/>
</dbReference>
<dbReference type="SUPFAM" id="SSF47353">
    <property type="entry name" value="Retrovirus capsid dimerization domain-like"/>
    <property type="match status" value="1"/>
</dbReference>
<organism evidence="15 16">
    <name type="scientific">Eublepharis macularius</name>
    <name type="common">Leopard gecko</name>
    <name type="synonym">Cyrtodactylus macularius</name>
    <dbReference type="NCBI Taxonomy" id="481883"/>
    <lineage>
        <taxon>Eukaryota</taxon>
        <taxon>Metazoa</taxon>
        <taxon>Chordata</taxon>
        <taxon>Craniata</taxon>
        <taxon>Vertebrata</taxon>
        <taxon>Euteleostomi</taxon>
        <taxon>Lepidosauria</taxon>
        <taxon>Squamata</taxon>
        <taxon>Bifurcata</taxon>
        <taxon>Gekkota</taxon>
        <taxon>Eublepharidae</taxon>
        <taxon>Eublepharinae</taxon>
        <taxon>Eublepharis</taxon>
    </lineage>
</organism>
<dbReference type="RefSeq" id="XP_054848829.1">
    <property type="nucleotide sequence ID" value="XM_054992854.1"/>
</dbReference>
<evidence type="ECO:0000256" key="4">
    <source>
        <dbReference type="ARBA" id="ARBA00022737"/>
    </source>
</evidence>
<evidence type="ECO:0000256" key="9">
    <source>
        <dbReference type="ARBA" id="ARBA00023163"/>
    </source>
</evidence>
<evidence type="ECO:0000256" key="11">
    <source>
        <dbReference type="PROSITE-ProRule" id="PRU00042"/>
    </source>
</evidence>
<comment type="subcellular location">
    <subcellularLocation>
        <location evidence="2">Nucleus</location>
    </subcellularLocation>
</comment>
<dbReference type="Pfam" id="PF02023">
    <property type="entry name" value="SCAN"/>
    <property type="match status" value="1"/>
</dbReference>
<dbReference type="PANTHER" id="PTHR23226">
    <property type="entry name" value="ZINC FINGER AND SCAN DOMAIN-CONTAINING"/>
    <property type="match status" value="1"/>
</dbReference>
<dbReference type="InterPro" id="IPR013087">
    <property type="entry name" value="Znf_C2H2_type"/>
</dbReference>
<evidence type="ECO:0000313" key="15">
    <source>
        <dbReference type="Proteomes" id="UP001190640"/>
    </source>
</evidence>
<feature type="domain" description="C2H2-type" evidence="13">
    <location>
        <begin position="545"/>
        <end position="572"/>
    </location>
</feature>
<evidence type="ECO:0000256" key="10">
    <source>
        <dbReference type="ARBA" id="ARBA00023242"/>
    </source>
</evidence>
<feature type="domain" description="C2H2-type" evidence="13">
    <location>
        <begin position="489"/>
        <end position="516"/>
    </location>
</feature>
<evidence type="ECO:0000256" key="6">
    <source>
        <dbReference type="ARBA" id="ARBA00022833"/>
    </source>
</evidence>
<dbReference type="Pfam" id="PF00096">
    <property type="entry name" value="zf-C2H2"/>
    <property type="match status" value="3"/>
</dbReference>
<feature type="domain" description="C2H2-type" evidence="13">
    <location>
        <begin position="517"/>
        <end position="544"/>
    </location>
</feature>